<dbReference type="NCBIfam" id="NF010621">
    <property type="entry name" value="PRK14014.1"/>
    <property type="match status" value="1"/>
</dbReference>
<gene>
    <name evidence="4" type="ORF">COW36_20110</name>
</gene>
<evidence type="ECO:0000259" key="3">
    <source>
        <dbReference type="SMART" id="SM00563"/>
    </source>
</evidence>
<keyword evidence="2" id="KW-1133">Transmembrane helix</keyword>
<reference evidence="4 5" key="1">
    <citation type="submission" date="2017-09" db="EMBL/GenBank/DDBJ databases">
        <title>Depth-based differentiation of microbial function through sediment-hosted aquifers and enrichment of novel symbionts in the deep terrestrial subsurface.</title>
        <authorList>
            <person name="Probst A.J."/>
            <person name="Ladd B."/>
            <person name="Jarett J.K."/>
            <person name="Geller-Mcgrath D.E."/>
            <person name="Sieber C.M."/>
            <person name="Emerson J.B."/>
            <person name="Anantharaman K."/>
            <person name="Thomas B.C."/>
            <person name="Malmstrom R."/>
            <person name="Stieglmeier M."/>
            <person name="Klingl A."/>
            <person name="Woyke T."/>
            <person name="Ryan C.M."/>
            <person name="Banfield J.F."/>
        </authorList>
    </citation>
    <scope>NUCLEOTIDE SEQUENCE [LARGE SCALE GENOMIC DNA]</scope>
    <source>
        <strain evidence="4">CG17_big_fil_post_rev_8_21_14_2_50_48_46</strain>
    </source>
</reference>
<dbReference type="Proteomes" id="UP000231019">
    <property type="component" value="Unassembled WGS sequence"/>
</dbReference>
<dbReference type="SUPFAM" id="SSF69593">
    <property type="entry name" value="Glycerol-3-phosphate (1)-acyltransferase"/>
    <property type="match status" value="1"/>
</dbReference>
<protein>
    <submittedName>
        <fullName evidence="4">Acyltransferase</fullName>
    </submittedName>
</protein>
<dbReference type="PANTHER" id="PTHR10983">
    <property type="entry name" value="1-ACYLGLYCEROL-3-PHOSPHATE ACYLTRANSFERASE-RELATED"/>
    <property type="match status" value="1"/>
</dbReference>
<evidence type="ECO:0000313" key="5">
    <source>
        <dbReference type="Proteomes" id="UP000231019"/>
    </source>
</evidence>
<evidence type="ECO:0000256" key="2">
    <source>
        <dbReference type="SAM" id="Phobius"/>
    </source>
</evidence>
<evidence type="ECO:0000313" key="4">
    <source>
        <dbReference type="EMBL" id="PIW14713.1"/>
    </source>
</evidence>
<feature type="transmembrane region" description="Helical" evidence="2">
    <location>
        <begin position="122"/>
        <end position="140"/>
    </location>
</feature>
<dbReference type="CDD" id="cd07990">
    <property type="entry name" value="LPLAT_LCLAT1-like"/>
    <property type="match status" value="1"/>
</dbReference>
<sequence>MFSFLPSPLLGVLSASMIVLNTLFWCATLVPLILLKFIPIQPLRHFSTLGLMWLANHWVAGNSLIMKLTQDTDWDVSGIEQLDLRKSYLVISNHRSWTDIFVLQHVFQGKIPFLKFFLKQQLIWVPLLGVAWWALDFPFMKRYSREYLEKHPEMRGKDMETTRKHCEKYKQYPVSVINFLEGTRLTEAKLKRQNSPYQQLLKPKAGGVALVLSAMGDTLSEVLDVTILYPGHQKHKPFWALLSGHLPEITVKVRTLPLPENVIGRDYLNDPDYQQQIQTWVNQLWQDKDQLIQATQAAWQSQHPDTRQPAPQLEKV</sequence>
<keyword evidence="2" id="KW-0472">Membrane</keyword>
<dbReference type="AlphaFoldDB" id="A0A2M7FZ84"/>
<dbReference type="GO" id="GO:0016746">
    <property type="term" value="F:acyltransferase activity"/>
    <property type="evidence" value="ECO:0007669"/>
    <property type="project" value="UniProtKB-KW"/>
</dbReference>
<feature type="domain" description="Phospholipid/glycerol acyltransferase" evidence="3">
    <location>
        <begin position="88"/>
        <end position="230"/>
    </location>
</feature>
<keyword evidence="2" id="KW-0812">Transmembrane</keyword>
<organism evidence="4 5">
    <name type="scientific">bacterium (Candidatus Blackallbacteria) CG17_big_fil_post_rev_8_21_14_2_50_48_46</name>
    <dbReference type="NCBI Taxonomy" id="2014261"/>
    <lineage>
        <taxon>Bacteria</taxon>
        <taxon>Candidatus Blackallbacteria</taxon>
    </lineage>
</organism>
<feature type="transmembrane region" description="Helical" evidence="2">
    <location>
        <begin position="12"/>
        <end position="34"/>
    </location>
</feature>
<dbReference type="Pfam" id="PF01553">
    <property type="entry name" value="Acyltransferase"/>
    <property type="match status" value="1"/>
</dbReference>
<feature type="region of interest" description="Disordered" evidence="1">
    <location>
        <begin position="296"/>
        <end position="316"/>
    </location>
</feature>
<name>A0A2M7FZ84_9BACT</name>
<accession>A0A2M7FZ84</accession>
<keyword evidence="4" id="KW-0012">Acyltransferase</keyword>
<dbReference type="PANTHER" id="PTHR10983:SF16">
    <property type="entry name" value="LYSOCARDIOLIPIN ACYLTRANSFERASE 1"/>
    <property type="match status" value="1"/>
</dbReference>
<keyword evidence="4" id="KW-0808">Transferase</keyword>
<dbReference type="SMART" id="SM00563">
    <property type="entry name" value="PlsC"/>
    <property type="match status" value="1"/>
</dbReference>
<proteinExistence type="predicted"/>
<dbReference type="EMBL" id="PFFQ01000056">
    <property type="protein sequence ID" value="PIW14713.1"/>
    <property type="molecule type" value="Genomic_DNA"/>
</dbReference>
<comment type="caution">
    <text evidence="4">The sequence shown here is derived from an EMBL/GenBank/DDBJ whole genome shotgun (WGS) entry which is preliminary data.</text>
</comment>
<evidence type="ECO:0000256" key="1">
    <source>
        <dbReference type="SAM" id="MobiDB-lite"/>
    </source>
</evidence>
<dbReference type="InterPro" id="IPR002123">
    <property type="entry name" value="Plipid/glycerol_acylTrfase"/>
</dbReference>